<reference evidence="1 2" key="1">
    <citation type="submission" date="2024-04" db="EMBL/GenBank/DDBJ databases">
        <title>The reference genome of an endangered Asteraceae, Deinandra increscens subsp. villosa, native to the Central Coast of California.</title>
        <authorList>
            <person name="Guilliams M."/>
            <person name="Hasenstab-Lehman K."/>
            <person name="Meyer R."/>
            <person name="Mcevoy S."/>
        </authorList>
    </citation>
    <scope>NUCLEOTIDE SEQUENCE [LARGE SCALE GENOMIC DNA]</scope>
    <source>
        <tissue evidence="1">Leaf</tissue>
    </source>
</reference>
<keyword evidence="2" id="KW-1185">Reference proteome</keyword>
<accession>A0AAP0CCR4</accession>
<dbReference type="InterPro" id="IPR006461">
    <property type="entry name" value="PLAC_motif_containing"/>
</dbReference>
<dbReference type="PANTHER" id="PTHR15907">
    <property type="entry name" value="DUF614 FAMILY PROTEIN-RELATED"/>
    <property type="match status" value="1"/>
</dbReference>
<organism evidence="1 2">
    <name type="scientific">Deinandra increscens subsp. villosa</name>
    <dbReference type="NCBI Taxonomy" id="3103831"/>
    <lineage>
        <taxon>Eukaryota</taxon>
        <taxon>Viridiplantae</taxon>
        <taxon>Streptophyta</taxon>
        <taxon>Embryophyta</taxon>
        <taxon>Tracheophyta</taxon>
        <taxon>Spermatophyta</taxon>
        <taxon>Magnoliopsida</taxon>
        <taxon>eudicotyledons</taxon>
        <taxon>Gunneridae</taxon>
        <taxon>Pentapetalae</taxon>
        <taxon>asterids</taxon>
        <taxon>campanulids</taxon>
        <taxon>Asterales</taxon>
        <taxon>Asteraceae</taxon>
        <taxon>Asteroideae</taxon>
        <taxon>Heliantheae alliance</taxon>
        <taxon>Madieae</taxon>
        <taxon>Madiinae</taxon>
        <taxon>Deinandra</taxon>
    </lineage>
</organism>
<evidence type="ECO:0008006" key="3">
    <source>
        <dbReference type="Google" id="ProtNLM"/>
    </source>
</evidence>
<proteinExistence type="predicted"/>
<sequence>MDSSTGKPPYATGAPFQSMTAAPSQWSTGLCDCGKDYSSCCLTCWCPCITFGRIAEITDKGTTCNNTCCLKNLATTALSIVVASGVLFVRNIASLKQTYLLMLHQSSKSNATNDRYFTTLEPSPPAQRILVMYTSTGQPQYATGVPVTGPSEWSTGLCDCSKDCSSCCLTCWCPCITFGRIAEVADKGTTSCGVHGTLYSILCLLTGCQFIYSCMYRSKIRQQYMLSQHPCNDCLVHCCCEWCALCQEYRELKYHGLEPSLGWEGNMARQNQGVVMPPVGPHEMKR</sequence>
<gene>
    <name evidence="1" type="ORF">SSX86_027663</name>
</gene>
<evidence type="ECO:0000313" key="1">
    <source>
        <dbReference type="EMBL" id="KAK9051038.1"/>
    </source>
</evidence>
<comment type="caution">
    <text evidence="1">The sequence shown here is derived from an EMBL/GenBank/DDBJ whole genome shotgun (WGS) entry which is preliminary data.</text>
</comment>
<dbReference type="Proteomes" id="UP001408789">
    <property type="component" value="Unassembled WGS sequence"/>
</dbReference>
<protein>
    <recommendedName>
        <fullName evidence="3">PLAC8 motif-containing protein</fullName>
    </recommendedName>
</protein>
<dbReference type="NCBIfam" id="TIGR01571">
    <property type="entry name" value="A_thal_Cys_rich"/>
    <property type="match status" value="2"/>
</dbReference>
<name>A0AAP0CCR4_9ASTR</name>
<dbReference type="EMBL" id="JBCNJP010000027">
    <property type="protein sequence ID" value="KAK9051038.1"/>
    <property type="molecule type" value="Genomic_DNA"/>
</dbReference>
<evidence type="ECO:0000313" key="2">
    <source>
        <dbReference type="Proteomes" id="UP001408789"/>
    </source>
</evidence>
<dbReference type="Pfam" id="PF04749">
    <property type="entry name" value="PLAC8"/>
    <property type="match status" value="2"/>
</dbReference>
<dbReference type="AlphaFoldDB" id="A0AAP0CCR4"/>